<dbReference type="EMBL" id="MH766492">
    <property type="protein sequence ID" value="AZF86098.1"/>
    <property type="molecule type" value="Genomic_RNA"/>
</dbReference>
<dbReference type="RefSeq" id="YP_010799383.1">
    <property type="nucleotide sequence ID" value="NC_076640.1"/>
</dbReference>
<evidence type="ECO:0000259" key="13">
    <source>
        <dbReference type="PROSITE" id="PS50507"/>
    </source>
</evidence>
<evidence type="ECO:0000256" key="1">
    <source>
        <dbReference type="ARBA" id="ARBA00004328"/>
    </source>
</evidence>
<feature type="transmembrane region" description="Helical" evidence="12">
    <location>
        <begin position="66"/>
        <end position="97"/>
    </location>
</feature>
<keyword evidence="5" id="KW-0548">Nucleotidyltransferase</keyword>
<feature type="domain" description="RdRp catalytic" evidence="13">
    <location>
        <begin position="626"/>
        <end position="755"/>
    </location>
</feature>
<dbReference type="PROSITE" id="PS50507">
    <property type="entry name" value="RDRP_SSRNA_POS"/>
    <property type="match status" value="1"/>
</dbReference>
<keyword evidence="3 15" id="KW-0696">RNA-directed RNA polymerase</keyword>
<dbReference type="GO" id="GO:0003968">
    <property type="term" value="F:RNA-directed RNA polymerase activity"/>
    <property type="evidence" value="ECO:0007669"/>
    <property type="project" value="UniProtKB-KW"/>
</dbReference>
<evidence type="ECO:0000256" key="4">
    <source>
        <dbReference type="ARBA" id="ARBA00022679"/>
    </source>
</evidence>
<keyword evidence="4" id="KW-0808">Transferase</keyword>
<keyword evidence="12" id="KW-1133">Transmembrane helix</keyword>
<dbReference type="InterPro" id="IPR007094">
    <property type="entry name" value="RNA-dir_pol_PSvirus"/>
</dbReference>
<dbReference type="SUPFAM" id="SSF56672">
    <property type="entry name" value="DNA/RNA polymerases"/>
    <property type="match status" value="1"/>
</dbReference>
<dbReference type="GO" id="GO:0039694">
    <property type="term" value="P:viral RNA genome replication"/>
    <property type="evidence" value="ECO:0007669"/>
    <property type="project" value="InterPro"/>
</dbReference>
<evidence type="ECO:0000256" key="2">
    <source>
        <dbReference type="ARBA" id="ARBA00004340"/>
    </source>
</evidence>
<feature type="domain" description="Helicase ATP-binding" evidence="14">
    <location>
        <begin position="1119"/>
        <end position="1269"/>
    </location>
</feature>
<evidence type="ECO:0000256" key="7">
    <source>
        <dbReference type="ARBA" id="ARBA00022801"/>
    </source>
</evidence>
<dbReference type="GO" id="GO:0004386">
    <property type="term" value="F:helicase activity"/>
    <property type="evidence" value="ECO:0007669"/>
    <property type="project" value="UniProtKB-KW"/>
</dbReference>
<evidence type="ECO:0000256" key="6">
    <source>
        <dbReference type="ARBA" id="ARBA00022741"/>
    </source>
</evidence>
<evidence type="ECO:0000256" key="8">
    <source>
        <dbReference type="ARBA" id="ARBA00022806"/>
    </source>
</evidence>
<evidence type="ECO:0000256" key="3">
    <source>
        <dbReference type="ARBA" id="ARBA00022484"/>
    </source>
</evidence>
<dbReference type="GO" id="GO:0003677">
    <property type="term" value="F:DNA binding"/>
    <property type="evidence" value="ECO:0007669"/>
    <property type="project" value="InterPro"/>
</dbReference>
<dbReference type="InterPro" id="IPR006935">
    <property type="entry name" value="Helicase/UvrB_N"/>
</dbReference>
<dbReference type="SMART" id="SM00487">
    <property type="entry name" value="DEXDc"/>
    <property type="match status" value="1"/>
</dbReference>
<dbReference type="GO" id="GO:0006351">
    <property type="term" value="P:DNA-templated transcription"/>
    <property type="evidence" value="ECO:0007669"/>
    <property type="project" value="InterPro"/>
</dbReference>
<accession>A0AAD1EEP9</accession>
<evidence type="ECO:0000256" key="5">
    <source>
        <dbReference type="ARBA" id="ARBA00022695"/>
    </source>
</evidence>
<dbReference type="InterPro" id="IPR014001">
    <property type="entry name" value="Helicase_ATP-bd"/>
</dbReference>
<dbReference type="InterPro" id="IPR043502">
    <property type="entry name" value="DNA/RNA_pol_sf"/>
</dbReference>
<dbReference type="GO" id="GO:0003723">
    <property type="term" value="F:RNA binding"/>
    <property type="evidence" value="ECO:0007669"/>
    <property type="project" value="InterPro"/>
</dbReference>
<comment type="subcellular location">
    <subcellularLocation>
        <location evidence="2">Host cell</location>
    </subcellularLocation>
    <subcellularLocation>
        <location evidence="1">Virion</location>
    </subcellularLocation>
</comment>
<protein>
    <submittedName>
        <fullName evidence="15">RNA-dependent RNA polymerase</fullName>
    </submittedName>
</protein>
<evidence type="ECO:0000256" key="9">
    <source>
        <dbReference type="ARBA" id="ARBA00022840"/>
    </source>
</evidence>
<dbReference type="SMART" id="SM00490">
    <property type="entry name" value="HELICc"/>
    <property type="match status" value="1"/>
</dbReference>
<dbReference type="SUPFAM" id="SSF52540">
    <property type="entry name" value="P-loop containing nucleoside triphosphate hydrolases"/>
    <property type="match status" value="1"/>
</dbReference>
<dbReference type="GO" id="GO:0043657">
    <property type="term" value="C:host cell"/>
    <property type="evidence" value="ECO:0007669"/>
    <property type="project" value="UniProtKB-SubCell"/>
</dbReference>
<dbReference type="Gene3D" id="3.30.70.270">
    <property type="match status" value="1"/>
</dbReference>
<dbReference type="GO" id="GO:0005524">
    <property type="term" value="F:ATP binding"/>
    <property type="evidence" value="ECO:0007669"/>
    <property type="project" value="UniProtKB-KW"/>
</dbReference>
<dbReference type="KEGG" id="vg:80537761"/>
<feature type="transmembrane region" description="Helical" evidence="12">
    <location>
        <begin position="296"/>
        <end position="313"/>
    </location>
</feature>
<evidence type="ECO:0000259" key="14">
    <source>
        <dbReference type="PROSITE" id="PS51192"/>
    </source>
</evidence>
<feature type="transmembrane region" description="Helical" evidence="12">
    <location>
        <begin position="109"/>
        <end position="135"/>
    </location>
</feature>
<dbReference type="Proteomes" id="UP000830278">
    <property type="component" value="Segment"/>
</dbReference>
<dbReference type="GO" id="GO:0016787">
    <property type="term" value="F:hydrolase activity"/>
    <property type="evidence" value="ECO:0007669"/>
    <property type="project" value="UniProtKB-KW"/>
</dbReference>
<dbReference type="Pfam" id="PF04851">
    <property type="entry name" value="ResIII"/>
    <property type="match status" value="1"/>
</dbReference>
<evidence type="ECO:0000256" key="10">
    <source>
        <dbReference type="ARBA" id="ARBA00022844"/>
    </source>
</evidence>
<dbReference type="PANTHER" id="PTHR18934:SF91">
    <property type="entry name" value="PRE-MRNA-SPLICING FACTOR ATP-DEPENDENT RNA HELICASE PRP16"/>
    <property type="match status" value="1"/>
</dbReference>
<dbReference type="Gene3D" id="3.40.50.300">
    <property type="entry name" value="P-loop containing nucleotide triphosphate hydrolases"/>
    <property type="match status" value="2"/>
</dbReference>
<reference evidence="15" key="1">
    <citation type="submission" date="2018-08" db="EMBL/GenBank/DDBJ databases">
        <authorList>
            <person name="Zhong J."/>
            <person name="Zhu J.Z."/>
        </authorList>
    </citation>
    <scope>NUCLEOTIDE SEQUENCE</scope>
    <source>
        <strain evidence="15">BLH-1-11</strain>
    </source>
</reference>
<organism evidence="15 16">
    <name type="scientific">Sclerotium rolfsii fusarivirus 2</name>
    <dbReference type="NCBI Taxonomy" id="2490824"/>
    <lineage>
        <taxon>Viruses</taxon>
        <taxon>Riboviria</taxon>
        <taxon>Orthornavirae</taxon>
        <taxon>Pisuviricota</taxon>
        <taxon>Duplopiviricetes</taxon>
        <taxon>Durnavirales</taxon>
        <taxon>Fusariviridae</taxon>
        <taxon>Alphafusarivirus</taxon>
        <taxon>Alphafusarivirus rolfsii</taxon>
    </lineage>
</organism>
<dbReference type="InterPro" id="IPR027417">
    <property type="entry name" value="P-loop_NTPase"/>
</dbReference>
<name>A0AAD1EEP9_9VIRU</name>
<proteinExistence type="predicted"/>
<keyword evidence="8" id="KW-0347">Helicase</keyword>
<dbReference type="PANTHER" id="PTHR18934">
    <property type="entry name" value="ATP-DEPENDENT RNA HELICASE"/>
    <property type="match status" value="1"/>
</dbReference>
<evidence type="ECO:0000256" key="11">
    <source>
        <dbReference type="ARBA" id="ARBA00022953"/>
    </source>
</evidence>
<keyword evidence="11" id="KW-0693">Viral RNA replication</keyword>
<dbReference type="Pfam" id="PF00271">
    <property type="entry name" value="Helicase_C"/>
    <property type="match status" value="1"/>
</dbReference>
<feature type="transmembrane region" description="Helical" evidence="12">
    <location>
        <begin position="264"/>
        <end position="284"/>
    </location>
</feature>
<evidence type="ECO:0000313" key="15">
    <source>
        <dbReference type="EMBL" id="AZF86098.1"/>
    </source>
</evidence>
<keyword evidence="6" id="KW-0547">Nucleotide-binding</keyword>
<feature type="transmembrane region" description="Helical" evidence="12">
    <location>
        <begin position="195"/>
        <end position="225"/>
    </location>
</feature>
<dbReference type="GeneID" id="80537761"/>
<evidence type="ECO:0000313" key="16">
    <source>
        <dbReference type="Proteomes" id="UP000830278"/>
    </source>
</evidence>
<keyword evidence="9" id="KW-0067">ATP-binding</keyword>
<dbReference type="InterPro" id="IPR043128">
    <property type="entry name" value="Rev_trsase/Diguanyl_cyclase"/>
</dbReference>
<dbReference type="Pfam" id="PF00680">
    <property type="entry name" value="RdRP_1"/>
    <property type="match status" value="1"/>
</dbReference>
<keyword evidence="12" id="KW-0812">Transmembrane</keyword>
<dbReference type="InterPro" id="IPR001205">
    <property type="entry name" value="RNA-dir_pol_C"/>
</dbReference>
<feature type="transmembrane region" description="Helical" evidence="12">
    <location>
        <begin position="237"/>
        <end position="258"/>
    </location>
</feature>
<keyword evidence="12" id="KW-0472">Membrane</keyword>
<dbReference type="PROSITE" id="PS51192">
    <property type="entry name" value="HELICASE_ATP_BIND_1"/>
    <property type="match status" value="1"/>
</dbReference>
<keyword evidence="16" id="KW-1185">Reference proteome</keyword>
<evidence type="ECO:0000256" key="12">
    <source>
        <dbReference type="SAM" id="Phobius"/>
    </source>
</evidence>
<keyword evidence="7" id="KW-0378">Hydrolase</keyword>
<sequence length="1678" mass="188964">MLQFALLLISIWGTSLPVTIPPENLVAKFPGEIPDTAGPDFPMFVAGIVNWGMQQHVAERFSLIGFLIYATFVVMVTLSLLSAFLPFATIVLMFWLMGPIFVTTWAATLSIAACILVSAAVSSLQPIWIFVVNWITTEYLKLHPENTDRFKSYVESVARNVKAAADENRVEFILYGGRIYDPKAIMMLNEEDVNLTFAICTAWIWCPLPRAGLLPFAICCAFWVFWFNKKIYAMVRAFLTGWMIWTKIAISFLVLIFAVSPSTLALLSDLILFVISLPFWLLSIFRHGGLHSSYQAARLLVLVAVLRLLNVAFKTSILFDKQGAGPVKGISPATMKFRAIWNNAIMDVNRAIDQIALPHFIRTLPERFDAEAINETQQILASLGWPASDPVVLDEPVKPDNIGTYRHAYLGTVRSIKQGVHRLQLQVAEELDNLKGLAPEYKRSDEYVTIENELESLARYFDDPAITLPDLPISEVFELVGDIFRNSRLTKFTVIVKNLEKAYGLGPFWRDYRVKRWKKLSRRQFIKDIGGIGNFIRLWARTFERAPGLVPVAPVSVKSEALPPKKWMADKVRTIIGAPIAHYIMSTVWNYWPNHNFRYWSTNIKVGMPLNGKVLGMLVTEHSAFDEHFAGDFTNFDSTVVGKMSQLIAEVRKKGFEYHRDYARICYLIDANYKILQKMPMMTTSTGNVYDKRTGLSTGHSSTSMDNSLAVTIYYIIAWRELTGLSAHEFRHYCKLSNYGDDHILSWRASAPATWTRENIIKCLAKYGVGLRDEEPSHKLERFEFLSKKWRRPTTADIVELTEAGVAVPAWIVYHNPIKLIGKAYAPSKDVKVDRRYRVKRLVSYLYLTAGHRDLYDKLRVDIEKILNKKGSVMRSPVPIPSYTEVVARWHDENSVVGEPEADRPEDINDKAIVLDYTMSLGLDSLLHVASVIPDFVNPAVYNIGYTNYLIGLFGERVAWPIELIRRSNSAVTATLIVSLLKRSPYDFLADHNRLSTMSIVAGNGTLLLRHWLFIALGGPQLTPNTFQLLAWLDKKIAALNFLINGHIQTFVRRLDLPILQIILIAALSYVPDVPVPRWILLIRIPSVSFLVESFYGYLLNTFWSKVPANMKQASAALQLQGPEMPAVLIEAPTGTGKSTTFVNFVWRNHRFNYKRVILVVPRQLLVLTLTPYLRDAFALPAHEITEGHSYDETYSLIVTTPQEVLLHELWLTEGNLFLIDEAHVLEPPLMACMTAIQRMHACYIMLTATPSQSNMDVANIHVPLQIAQTWTIVDQEITGIFADTPISMALYWEDYRARVLSLARAHMLSKFLIFVVGIGHAQDLAHRLGRRCCVLSSQSKVIDPEAEVFIATSVADVGLTIPDVDWVISSNVTKTMVAEGTYGKVSLAKADAALLRQRRGRTGRTKSGISTVIKYGDIIGQSPVGTWSENQIGVTMLKSGVPPAVVARFMPGAITSLWDTEYTRNEDSLIDSFVANSTVMFKELEREHQRTFASALDDDFDMGDLWTVQGNTIPVRQNLVPNRNDWDANIAPPATAHQMFDFVVGASLYLVKNHMTMNPEKFRNFLRTNMLSSNRFMGAFYAQSAMDEPIGDVSHLGDETGSFGRYVVARSRRRPEADNAIMDGFHTFGKPIDRNELVGIPVPEPSASTNSDLPPLTGDYSYKPVNWWEKPGAAPPS</sequence>
<dbReference type="InterPro" id="IPR001650">
    <property type="entry name" value="Helicase_C-like"/>
</dbReference>
<keyword evidence="10" id="KW-0946">Virion</keyword>
<dbReference type="GO" id="GO:0044423">
    <property type="term" value="C:virion component"/>
    <property type="evidence" value="ECO:0007669"/>
    <property type="project" value="UniProtKB-KW"/>
</dbReference>